<evidence type="ECO:0000313" key="2">
    <source>
        <dbReference type="EMBL" id="MCU9612764.1"/>
    </source>
</evidence>
<evidence type="ECO:0000259" key="1">
    <source>
        <dbReference type="PROSITE" id="PS50126"/>
    </source>
</evidence>
<dbReference type="GO" id="GO:0003735">
    <property type="term" value="F:structural constituent of ribosome"/>
    <property type="evidence" value="ECO:0007669"/>
    <property type="project" value="TreeGrafter"/>
</dbReference>
<dbReference type="InterPro" id="IPR003029">
    <property type="entry name" value="S1_domain"/>
</dbReference>
<protein>
    <submittedName>
        <fullName evidence="2">S1 domain-containing post-transcriptional regulator GSP13</fullName>
    </submittedName>
</protein>
<keyword evidence="3" id="KW-1185">Reference proteome</keyword>
<dbReference type="NCBIfam" id="NF040579">
    <property type="entry name" value="S1_dom_CvfD"/>
    <property type="match status" value="1"/>
</dbReference>
<dbReference type="GO" id="GO:0003729">
    <property type="term" value="F:mRNA binding"/>
    <property type="evidence" value="ECO:0007669"/>
    <property type="project" value="UniProtKB-ARBA"/>
</dbReference>
<name>A0AAE3ITZ6_9BACI</name>
<sequence length="132" mass="14792">MNDHVEVGSIIKGKVTGIQPYGAFISLDDDKQGLVHISEITNGYVKNINDFIKVGEEVSVKVLAIDEADGKISLSIKAVEELEREKQLRLKREINKSKLEHLSDASNQGFNTLKAKLTEWIEQSKNETLIEK</sequence>
<accession>A0AAE3ITZ6</accession>
<dbReference type="PROSITE" id="PS50126">
    <property type="entry name" value="S1"/>
    <property type="match status" value="1"/>
</dbReference>
<reference evidence="2" key="1">
    <citation type="submission" date="2022-10" db="EMBL/GenBank/DDBJ databases">
        <title>Description of Fervidibacillus gen. nov. in the family Fervidibacillaceae fam. nov. with two species, Fervidibacillus albus sp. nov., and Fervidibacillus halotolerans sp. nov., isolated from tidal flat sediments.</title>
        <authorList>
            <person name="Kwon K.K."/>
            <person name="Yang S.-H."/>
        </authorList>
    </citation>
    <scope>NUCLEOTIDE SEQUENCE</scope>
    <source>
        <strain evidence="2">JCM 19140</strain>
    </source>
</reference>
<proteinExistence type="predicted"/>
<dbReference type="PANTHER" id="PTHR10724">
    <property type="entry name" value="30S RIBOSOMAL PROTEIN S1"/>
    <property type="match status" value="1"/>
</dbReference>
<dbReference type="AlphaFoldDB" id="A0AAE3ITZ6"/>
<dbReference type="PANTHER" id="PTHR10724:SF10">
    <property type="entry name" value="S1 RNA-BINDING DOMAIN-CONTAINING PROTEIN 1"/>
    <property type="match status" value="1"/>
</dbReference>
<dbReference type="FunFam" id="2.40.50.140:FF:000051">
    <property type="entry name" value="RNA-binding transcriptional accessory protein"/>
    <property type="match status" value="1"/>
</dbReference>
<dbReference type="Proteomes" id="UP001209318">
    <property type="component" value="Unassembled WGS sequence"/>
</dbReference>
<dbReference type="GO" id="GO:0006412">
    <property type="term" value="P:translation"/>
    <property type="evidence" value="ECO:0007669"/>
    <property type="project" value="TreeGrafter"/>
</dbReference>
<dbReference type="SUPFAM" id="SSF50249">
    <property type="entry name" value="Nucleic acid-binding proteins"/>
    <property type="match status" value="1"/>
</dbReference>
<comment type="caution">
    <text evidence="2">The sequence shown here is derived from an EMBL/GenBank/DDBJ whole genome shotgun (WGS) entry which is preliminary data.</text>
</comment>
<dbReference type="Gene3D" id="2.40.50.140">
    <property type="entry name" value="Nucleic acid-binding proteins"/>
    <property type="match status" value="1"/>
</dbReference>
<feature type="domain" description="S1 motif" evidence="1">
    <location>
        <begin position="8"/>
        <end position="77"/>
    </location>
</feature>
<dbReference type="InterPro" id="IPR050437">
    <property type="entry name" value="Ribos_protein_bS1-like"/>
</dbReference>
<dbReference type="NCBIfam" id="NF005973">
    <property type="entry name" value="PRK08059.1"/>
    <property type="match status" value="1"/>
</dbReference>
<dbReference type="EMBL" id="JAOUSF010000002">
    <property type="protein sequence ID" value="MCU9612764.1"/>
    <property type="molecule type" value="Genomic_DNA"/>
</dbReference>
<dbReference type="SMART" id="SM00316">
    <property type="entry name" value="S1"/>
    <property type="match status" value="1"/>
</dbReference>
<dbReference type="RefSeq" id="WP_263071975.1">
    <property type="nucleotide sequence ID" value="NZ_JAOUSF010000002.1"/>
</dbReference>
<gene>
    <name evidence="2" type="primary">yugI</name>
    <name evidence="2" type="ORF">OEV98_04280</name>
</gene>
<dbReference type="InterPro" id="IPR012340">
    <property type="entry name" value="NA-bd_OB-fold"/>
</dbReference>
<organism evidence="2 3">
    <name type="scientific">Perspicuibacillus lycopersici</name>
    <dbReference type="NCBI Taxonomy" id="1325689"/>
    <lineage>
        <taxon>Bacteria</taxon>
        <taxon>Bacillati</taxon>
        <taxon>Bacillota</taxon>
        <taxon>Bacilli</taxon>
        <taxon>Bacillales</taxon>
        <taxon>Bacillaceae</taxon>
        <taxon>Perspicuibacillus</taxon>
    </lineage>
</organism>
<dbReference type="Pfam" id="PF00575">
    <property type="entry name" value="S1"/>
    <property type="match status" value="1"/>
</dbReference>
<dbReference type="GO" id="GO:0005737">
    <property type="term" value="C:cytoplasm"/>
    <property type="evidence" value="ECO:0007669"/>
    <property type="project" value="UniProtKB-ARBA"/>
</dbReference>
<evidence type="ECO:0000313" key="3">
    <source>
        <dbReference type="Proteomes" id="UP001209318"/>
    </source>
</evidence>